<organism evidence="1 2">
    <name type="scientific">Fonticella tunisiensis</name>
    <dbReference type="NCBI Taxonomy" id="1096341"/>
    <lineage>
        <taxon>Bacteria</taxon>
        <taxon>Bacillati</taxon>
        <taxon>Bacillota</taxon>
        <taxon>Clostridia</taxon>
        <taxon>Eubacteriales</taxon>
        <taxon>Clostridiaceae</taxon>
        <taxon>Fonticella</taxon>
    </lineage>
</organism>
<name>A0A4R7KS59_9CLOT</name>
<comment type="caution">
    <text evidence="1">The sequence shown here is derived from an EMBL/GenBank/DDBJ whole genome shotgun (WGS) entry which is preliminary data.</text>
</comment>
<dbReference type="RefSeq" id="WP_133628101.1">
    <property type="nucleotide sequence ID" value="NZ_SOAZ01000010.1"/>
</dbReference>
<dbReference type="InterPro" id="IPR046650">
    <property type="entry name" value="DUF6762"/>
</dbReference>
<protein>
    <submittedName>
        <fullName evidence="1">Uncharacterized protein</fullName>
    </submittedName>
</protein>
<reference evidence="1 2" key="1">
    <citation type="submission" date="2019-03" db="EMBL/GenBank/DDBJ databases">
        <title>Genomic Encyclopedia of Type Strains, Phase IV (KMG-IV): sequencing the most valuable type-strain genomes for metagenomic binning, comparative biology and taxonomic classification.</title>
        <authorList>
            <person name="Goeker M."/>
        </authorList>
    </citation>
    <scope>NUCLEOTIDE SEQUENCE [LARGE SCALE GENOMIC DNA]</scope>
    <source>
        <strain evidence="1 2">DSM 24455</strain>
    </source>
</reference>
<dbReference type="EMBL" id="SOAZ01000010">
    <property type="protein sequence ID" value="TDT60922.1"/>
    <property type="molecule type" value="Genomic_DNA"/>
</dbReference>
<sequence length="124" mass="14817">MEASSLVLMEKEDGMLTNELGSYQIERGLEFVYKAYVEDGIVNLFLTTDRDVDDNEYNEIFDNYNMKYIADKGYDIEEVEDEFNPVWCIKFEYTEEYQPMEDTLNEIISFHEGEIKRIYNEIKK</sequence>
<keyword evidence="2" id="KW-1185">Reference proteome</keyword>
<dbReference type="Pfam" id="PF20548">
    <property type="entry name" value="DUF6762"/>
    <property type="match status" value="1"/>
</dbReference>
<accession>A0A4R7KS59</accession>
<evidence type="ECO:0000313" key="1">
    <source>
        <dbReference type="EMBL" id="TDT60922.1"/>
    </source>
</evidence>
<dbReference type="OrthoDB" id="1913818at2"/>
<proteinExistence type="predicted"/>
<dbReference type="Proteomes" id="UP000295325">
    <property type="component" value="Unassembled WGS sequence"/>
</dbReference>
<evidence type="ECO:0000313" key="2">
    <source>
        <dbReference type="Proteomes" id="UP000295325"/>
    </source>
</evidence>
<gene>
    <name evidence="1" type="ORF">EDD71_11039</name>
</gene>
<dbReference type="AlphaFoldDB" id="A0A4R7KS59"/>